<dbReference type="EMBL" id="CP101914">
    <property type="protein sequence ID" value="UUI02901.1"/>
    <property type="molecule type" value="Genomic_DNA"/>
</dbReference>
<dbReference type="PANTHER" id="PTHR42949:SF3">
    <property type="entry name" value="ANAEROBIC GLYCEROL-3-PHOSPHATE DEHYDROGENASE SUBUNIT B"/>
    <property type="match status" value="1"/>
</dbReference>
<dbReference type="PANTHER" id="PTHR42949">
    <property type="entry name" value="ANAEROBIC GLYCEROL-3-PHOSPHATE DEHYDROGENASE SUBUNIT B"/>
    <property type="match status" value="1"/>
</dbReference>
<organism evidence="3 4">
    <name type="scientific">Oceanobacillus jeddahense</name>
    <dbReference type="NCBI Taxonomy" id="1462527"/>
    <lineage>
        <taxon>Bacteria</taxon>
        <taxon>Bacillati</taxon>
        <taxon>Bacillota</taxon>
        <taxon>Bacilli</taxon>
        <taxon>Bacillales</taxon>
        <taxon>Bacillaceae</taxon>
        <taxon>Oceanobacillus</taxon>
    </lineage>
</organism>
<evidence type="ECO:0000259" key="2">
    <source>
        <dbReference type="Pfam" id="PF07992"/>
    </source>
</evidence>
<keyword evidence="1" id="KW-0560">Oxidoreductase</keyword>
<sequence>MKLKTVIIGAGYYGLKKAYENIKQGENDLLVIEFDQIAGGEPWQQNRKSAEYPFEIWFKSTVIDMSQDNEGGYILKVQHKDGITEISTQFVIITTGAVEKPRSLNMIPGDRPGGEMTPKLALSLLAKKYIPGYKPLVFIDNEASQEITNQLTKIQECHVRTLPQNKVDILSVHGSPRVNQVLVKYKETNETEAIECDAFIYSHGIVPNTKFIQELNLELTDENFILTNAEGATNLNGVYAFGDCSVRKK</sequence>
<protein>
    <submittedName>
        <fullName evidence="3">FAD-dependent oxidoreductase</fullName>
    </submittedName>
</protein>
<gene>
    <name evidence="3" type="ORF">NP439_23195</name>
</gene>
<evidence type="ECO:0000313" key="3">
    <source>
        <dbReference type="EMBL" id="UUI02901.1"/>
    </source>
</evidence>
<reference evidence="3" key="1">
    <citation type="submission" date="2022-07" db="EMBL/GenBank/DDBJ databases">
        <title>FELIX.</title>
        <authorList>
            <person name="Wan K.H."/>
            <person name="Park S."/>
            <person name="Lawrence Q."/>
            <person name="Eichenberger J.P."/>
            <person name="Booth B.W."/>
            <person name="Piaggio A.J."/>
            <person name="Chandler J.C."/>
            <person name="Franklin A.B."/>
            <person name="Celniker S.E."/>
        </authorList>
    </citation>
    <scope>NUCLEOTIDE SEQUENCE</scope>
    <source>
        <strain evidence="3">QA-1986 374</strain>
    </source>
</reference>
<dbReference type="SUPFAM" id="SSF51905">
    <property type="entry name" value="FAD/NAD(P)-binding domain"/>
    <property type="match status" value="1"/>
</dbReference>
<keyword evidence="4" id="KW-1185">Reference proteome</keyword>
<dbReference type="Gene3D" id="3.50.50.60">
    <property type="entry name" value="FAD/NAD(P)-binding domain"/>
    <property type="match status" value="3"/>
</dbReference>
<dbReference type="InterPro" id="IPR023753">
    <property type="entry name" value="FAD/NAD-binding_dom"/>
</dbReference>
<dbReference type="RefSeq" id="WP_256708096.1">
    <property type="nucleotide sequence ID" value="NZ_CP101914.1"/>
</dbReference>
<dbReference type="Pfam" id="PF07992">
    <property type="entry name" value="Pyr_redox_2"/>
    <property type="match status" value="1"/>
</dbReference>
<dbReference type="InterPro" id="IPR051691">
    <property type="entry name" value="Metab_Enz_Cyan_OpOx_G3PDH"/>
</dbReference>
<name>A0ABY5JRI0_9BACI</name>
<proteinExistence type="predicted"/>
<dbReference type="PRINTS" id="PR00368">
    <property type="entry name" value="FADPNR"/>
</dbReference>
<evidence type="ECO:0000256" key="1">
    <source>
        <dbReference type="ARBA" id="ARBA00023002"/>
    </source>
</evidence>
<dbReference type="InterPro" id="IPR036188">
    <property type="entry name" value="FAD/NAD-bd_sf"/>
</dbReference>
<dbReference type="Proteomes" id="UP001059773">
    <property type="component" value="Chromosome"/>
</dbReference>
<evidence type="ECO:0000313" key="4">
    <source>
        <dbReference type="Proteomes" id="UP001059773"/>
    </source>
</evidence>
<feature type="domain" description="FAD/NAD(P)-binding" evidence="2">
    <location>
        <begin position="155"/>
        <end position="245"/>
    </location>
</feature>
<accession>A0ABY5JRI0</accession>